<dbReference type="Pfam" id="PF02801">
    <property type="entry name" value="Ketoacyl-synt_C"/>
    <property type="match status" value="1"/>
</dbReference>
<dbReference type="InterPro" id="IPR014031">
    <property type="entry name" value="Ketoacyl_synth_C"/>
</dbReference>
<dbReference type="GO" id="GO:0005829">
    <property type="term" value="C:cytosol"/>
    <property type="evidence" value="ECO:0007669"/>
    <property type="project" value="TreeGrafter"/>
</dbReference>
<reference evidence="18 19" key="1">
    <citation type="journal article" date="2012" name="PLoS ONE">
        <title>The purine-utilizing bacterium Clostridium acidurici 9a: a genome-guided metabolic reconsideration.</title>
        <authorList>
            <person name="Hartwich K."/>
            <person name="Poehlein A."/>
            <person name="Daniel R."/>
        </authorList>
    </citation>
    <scope>NUCLEOTIDE SEQUENCE [LARGE SCALE GENOMIC DNA]</scope>
    <source>
        <strain evidence="19">ATCC 7906 / DSM 604 / BCRC 14475 / CIP 104303 / KCTC 5404 / NCIMB 10678 / 9a</strain>
    </source>
</reference>
<dbReference type="Pfam" id="PF00109">
    <property type="entry name" value="ketoacyl-synt"/>
    <property type="match status" value="1"/>
</dbReference>
<dbReference type="InterPro" id="IPR016039">
    <property type="entry name" value="Thiolase-like"/>
</dbReference>
<dbReference type="STRING" id="1128398.Curi_c16300"/>
<dbReference type="EMBL" id="CP003326">
    <property type="protein sequence ID" value="AFS78638.1"/>
    <property type="molecule type" value="Genomic_DNA"/>
</dbReference>
<dbReference type="KEGG" id="cad:Curi_c16300"/>
<dbReference type="InterPro" id="IPR017568">
    <property type="entry name" value="3-oxoacyl-ACP_synth-2"/>
</dbReference>
<dbReference type="Proteomes" id="UP000006094">
    <property type="component" value="Chromosome"/>
</dbReference>
<keyword evidence="5 14" id="KW-0444">Lipid biosynthesis</keyword>
<keyword evidence="7" id="KW-0276">Fatty acid metabolism</keyword>
<dbReference type="GO" id="GO:0006633">
    <property type="term" value="P:fatty acid biosynthetic process"/>
    <property type="evidence" value="ECO:0007669"/>
    <property type="project" value="UniProtKB-UniRule"/>
</dbReference>
<dbReference type="UniPathway" id="UPA00094"/>
<dbReference type="PROSITE" id="PS52004">
    <property type="entry name" value="KS3_2"/>
    <property type="match status" value="1"/>
</dbReference>
<evidence type="ECO:0000256" key="8">
    <source>
        <dbReference type="ARBA" id="ARBA00023098"/>
    </source>
</evidence>
<accession>K0AXV5</accession>
<keyword evidence="9 14" id="KW-0275">Fatty acid biosynthesis</keyword>
<dbReference type="OrthoDB" id="9808669at2"/>
<dbReference type="GO" id="GO:0004315">
    <property type="term" value="F:3-oxoacyl-[acyl-carrier-protein] synthase activity"/>
    <property type="evidence" value="ECO:0007669"/>
    <property type="project" value="UniProtKB-UniRule"/>
</dbReference>
<keyword evidence="8" id="KW-0443">Lipid metabolism</keyword>
<feature type="domain" description="Ketosynthase family 3 (KS3)" evidence="17">
    <location>
        <begin position="2"/>
        <end position="411"/>
    </location>
</feature>
<evidence type="ECO:0000256" key="10">
    <source>
        <dbReference type="ARBA" id="ARBA00023315"/>
    </source>
</evidence>
<evidence type="ECO:0000256" key="5">
    <source>
        <dbReference type="ARBA" id="ARBA00022516"/>
    </source>
</evidence>
<dbReference type="NCBIfam" id="NF004970">
    <property type="entry name" value="PRK06333.1"/>
    <property type="match status" value="1"/>
</dbReference>
<evidence type="ECO:0000313" key="18">
    <source>
        <dbReference type="EMBL" id="AFS78638.1"/>
    </source>
</evidence>
<evidence type="ECO:0000256" key="6">
    <source>
        <dbReference type="ARBA" id="ARBA00022679"/>
    </source>
</evidence>
<evidence type="ECO:0000256" key="3">
    <source>
        <dbReference type="ARBA" id="ARBA00012356"/>
    </source>
</evidence>
<dbReference type="SMART" id="SM00825">
    <property type="entry name" value="PKS_KS"/>
    <property type="match status" value="1"/>
</dbReference>
<dbReference type="PROSITE" id="PS00606">
    <property type="entry name" value="KS3_1"/>
    <property type="match status" value="1"/>
</dbReference>
<dbReference type="AlphaFoldDB" id="K0AXV5"/>
<feature type="active site" description="For beta-ketoacyl synthase activity" evidence="15">
    <location>
        <position position="163"/>
    </location>
</feature>
<dbReference type="eggNOG" id="COG0304">
    <property type="taxonomic scope" value="Bacteria"/>
</dbReference>
<protein>
    <recommendedName>
        <fullName evidence="4 14">3-oxoacyl-[acyl-carrier-protein] synthase 2</fullName>
        <ecNumber evidence="3 14">2.3.1.179</ecNumber>
    </recommendedName>
</protein>
<dbReference type="PATRIC" id="fig|1128398.3.peg.1670"/>
<dbReference type="NCBIfam" id="NF005589">
    <property type="entry name" value="PRK07314.1"/>
    <property type="match status" value="1"/>
</dbReference>
<dbReference type="InterPro" id="IPR000794">
    <property type="entry name" value="Beta-ketoacyl_synthase"/>
</dbReference>
<evidence type="ECO:0000256" key="11">
    <source>
        <dbReference type="ARBA" id="ARBA00024006"/>
    </source>
</evidence>
<comment type="pathway">
    <text evidence="1 14">Lipid metabolism; fatty acid biosynthesis.</text>
</comment>
<comment type="catalytic activity">
    <reaction evidence="12 14">
        <text>(9Z)-hexadecenoyl-[ACP] + malonyl-[ACP] + H(+) = 3-oxo-(11Z)-octadecenoyl-[ACP] + holo-[ACP] + CO2</text>
        <dbReference type="Rhea" id="RHEA:55040"/>
        <dbReference type="Rhea" id="RHEA-COMP:9623"/>
        <dbReference type="Rhea" id="RHEA-COMP:9685"/>
        <dbReference type="Rhea" id="RHEA-COMP:10800"/>
        <dbReference type="Rhea" id="RHEA-COMP:14074"/>
        <dbReference type="ChEBI" id="CHEBI:15378"/>
        <dbReference type="ChEBI" id="CHEBI:16526"/>
        <dbReference type="ChEBI" id="CHEBI:64479"/>
        <dbReference type="ChEBI" id="CHEBI:78449"/>
        <dbReference type="ChEBI" id="CHEBI:83989"/>
        <dbReference type="ChEBI" id="CHEBI:138538"/>
        <dbReference type="EC" id="2.3.1.179"/>
    </reaction>
</comment>
<evidence type="ECO:0000256" key="16">
    <source>
        <dbReference type="RuleBase" id="RU003694"/>
    </source>
</evidence>
<evidence type="ECO:0000256" key="12">
    <source>
        <dbReference type="ARBA" id="ARBA00047318"/>
    </source>
</evidence>
<dbReference type="InterPro" id="IPR014030">
    <property type="entry name" value="Ketoacyl_synth_N"/>
</dbReference>
<evidence type="ECO:0000256" key="4">
    <source>
        <dbReference type="ARBA" id="ARBA00014657"/>
    </source>
</evidence>
<evidence type="ECO:0000259" key="17">
    <source>
        <dbReference type="PROSITE" id="PS52004"/>
    </source>
</evidence>
<dbReference type="NCBIfam" id="TIGR03150">
    <property type="entry name" value="fabF"/>
    <property type="match status" value="1"/>
</dbReference>
<dbReference type="FunFam" id="3.40.47.10:FF:000009">
    <property type="entry name" value="3-oxoacyl-[acyl-carrier-protein] synthase 2"/>
    <property type="match status" value="1"/>
</dbReference>
<dbReference type="InterPro" id="IPR020841">
    <property type="entry name" value="PKS_Beta-ketoAc_synthase_dom"/>
</dbReference>
<name>K0AXV5_GOTA9</name>
<dbReference type="PANTHER" id="PTHR11712:SF336">
    <property type="entry name" value="3-OXOACYL-[ACYL-CARRIER-PROTEIN] SYNTHASE, MITOCHONDRIAL"/>
    <property type="match status" value="1"/>
</dbReference>
<dbReference type="PANTHER" id="PTHR11712">
    <property type="entry name" value="POLYKETIDE SYNTHASE-RELATED"/>
    <property type="match status" value="1"/>
</dbReference>
<dbReference type="SUPFAM" id="SSF53901">
    <property type="entry name" value="Thiolase-like"/>
    <property type="match status" value="2"/>
</dbReference>
<sequence>MKKRVVITGIGVLSPIGIGKEELFNSLLEGKSGIDKITRFNTEGFTTTIAGEVKNFNPEDYIDKKEAKKMDRFTQYAVVGSKIAIEDAKLDISSINAERFGVILGTGIGGIETFEEQSEKYKEKGPRRISPFFIPMMIGNMAAGQVAIAFGAQGINETIVTACASSTNSIGDSFRAIQRGEADVIISGGTEAPITPMSLGGFSAMKALSTNNDNPQEASRPFDKERDGFVMGEGAGILILEELEHALKRGAKIYAEVVGYGVTCDAHHITTPAEGGVGAVKSMKMALEDGGVSPEEVDYINAHGTSTEYNDKFETAAIKTVFKDHAYDKLKVSSTKSMTGHLLGAAGGVEGCICALAIERGYIPPTINYKNEDESCDLKYVPNVGIHQEVKYAMSNSLGFGGHNATVLFKRYE</sequence>
<comment type="similarity">
    <text evidence="2 14 16">Belongs to the thiolase-like superfamily. Beta-ketoacyl-ACP synthases family.</text>
</comment>
<dbReference type="EC" id="2.3.1.179" evidence="3 14"/>
<dbReference type="PIRSF" id="PIRSF000447">
    <property type="entry name" value="KAS_II"/>
    <property type="match status" value="1"/>
</dbReference>
<dbReference type="CDD" id="cd00834">
    <property type="entry name" value="KAS_I_II"/>
    <property type="match status" value="1"/>
</dbReference>
<comment type="function">
    <text evidence="11 14">Involved in the type II fatty acid elongation cycle. Catalyzes the elongation of a wide range of acyl-ACP by the addition of two carbons from malonyl-ACP to an acyl acceptor. Can efficiently catalyze the conversion of palmitoleoyl-ACP (cis-hexadec-9-enoyl-ACP) to cis-vaccenoyl-ACP (cis-octadec-11-enoyl-ACP), an essential step in the thermal regulation of fatty acid composition.</text>
</comment>
<keyword evidence="10 14" id="KW-0012">Acyltransferase</keyword>
<gene>
    <name evidence="18" type="primary">fabF</name>
    <name evidence="18" type="ordered locus">Curi_c16300</name>
</gene>
<dbReference type="Gene3D" id="3.40.47.10">
    <property type="match status" value="1"/>
</dbReference>
<keyword evidence="19" id="KW-1185">Reference proteome</keyword>
<evidence type="ECO:0000256" key="14">
    <source>
        <dbReference type="PIRNR" id="PIRNR000447"/>
    </source>
</evidence>
<dbReference type="HOGENOM" id="CLU_000022_69_2_9"/>
<evidence type="ECO:0000256" key="1">
    <source>
        <dbReference type="ARBA" id="ARBA00005194"/>
    </source>
</evidence>
<evidence type="ECO:0000256" key="15">
    <source>
        <dbReference type="PIRSR" id="PIRSR000447-1"/>
    </source>
</evidence>
<organism evidence="18 19">
    <name type="scientific">Gottschalkia acidurici (strain ATCC 7906 / DSM 604 / BCRC 14475 / CIP 104303 / KCTC 5404 / NCIMB 10678 / 9a)</name>
    <name type="common">Clostridium acidurici</name>
    <dbReference type="NCBI Taxonomy" id="1128398"/>
    <lineage>
        <taxon>Bacteria</taxon>
        <taxon>Bacillati</taxon>
        <taxon>Bacillota</taxon>
        <taxon>Tissierellia</taxon>
        <taxon>Tissierellales</taxon>
        <taxon>Gottschalkiaceae</taxon>
        <taxon>Gottschalkia</taxon>
    </lineage>
</organism>
<evidence type="ECO:0000313" key="19">
    <source>
        <dbReference type="Proteomes" id="UP000006094"/>
    </source>
</evidence>
<evidence type="ECO:0000256" key="7">
    <source>
        <dbReference type="ARBA" id="ARBA00022832"/>
    </source>
</evidence>
<dbReference type="InterPro" id="IPR018201">
    <property type="entry name" value="Ketoacyl_synth_AS"/>
</dbReference>
<proteinExistence type="inferred from homology"/>
<evidence type="ECO:0000256" key="9">
    <source>
        <dbReference type="ARBA" id="ARBA00023160"/>
    </source>
</evidence>
<evidence type="ECO:0000256" key="13">
    <source>
        <dbReference type="ARBA" id="ARBA00047659"/>
    </source>
</evidence>
<comment type="catalytic activity">
    <reaction evidence="13 14">
        <text>a fatty acyl-[ACP] + malonyl-[ACP] + H(+) = a 3-oxoacyl-[ACP] + holo-[ACP] + CO2</text>
        <dbReference type="Rhea" id="RHEA:22836"/>
        <dbReference type="Rhea" id="RHEA-COMP:9623"/>
        <dbReference type="Rhea" id="RHEA-COMP:9685"/>
        <dbReference type="Rhea" id="RHEA-COMP:9916"/>
        <dbReference type="Rhea" id="RHEA-COMP:14125"/>
        <dbReference type="ChEBI" id="CHEBI:15378"/>
        <dbReference type="ChEBI" id="CHEBI:16526"/>
        <dbReference type="ChEBI" id="CHEBI:64479"/>
        <dbReference type="ChEBI" id="CHEBI:78449"/>
        <dbReference type="ChEBI" id="CHEBI:78776"/>
        <dbReference type="ChEBI" id="CHEBI:138651"/>
    </reaction>
</comment>
<keyword evidence="6 14" id="KW-0808">Transferase</keyword>
<evidence type="ECO:0000256" key="2">
    <source>
        <dbReference type="ARBA" id="ARBA00008467"/>
    </source>
</evidence>